<dbReference type="PANTHER" id="PTHR34598:SF3">
    <property type="entry name" value="OXIDOREDUCTASE AN1597"/>
    <property type="match status" value="1"/>
</dbReference>
<proteinExistence type="inferred from homology"/>
<accession>A0A9P4JXZ6</accession>
<gene>
    <name evidence="3" type="ORF">CC78DRAFT_81312</name>
</gene>
<dbReference type="EMBL" id="ML986717">
    <property type="protein sequence ID" value="KAF2259224.1"/>
    <property type="molecule type" value="Genomic_DNA"/>
</dbReference>
<organism evidence="3 4">
    <name type="scientific">Lojkania enalia</name>
    <dbReference type="NCBI Taxonomy" id="147567"/>
    <lineage>
        <taxon>Eukaryota</taxon>
        <taxon>Fungi</taxon>
        <taxon>Dikarya</taxon>
        <taxon>Ascomycota</taxon>
        <taxon>Pezizomycotina</taxon>
        <taxon>Dothideomycetes</taxon>
        <taxon>Pleosporomycetidae</taxon>
        <taxon>Pleosporales</taxon>
        <taxon>Pleosporales incertae sedis</taxon>
        <taxon>Lojkania</taxon>
    </lineage>
</organism>
<reference evidence="4" key="1">
    <citation type="journal article" date="2020" name="Stud. Mycol.">
        <title>101 Dothideomycetes genomes: A test case for predicting lifestyles and emergence of pathogens.</title>
        <authorList>
            <person name="Haridas S."/>
            <person name="Albert R."/>
            <person name="Binder M."/>
            <person name="Bloem J."/>
            <person name="LaButti K."/>
            <person name="Salamov A."/>
            <person name="Andreopoulos B."/>
            <person name="Baker S."/>
            <person name="Barry K."/>
            <person name="Bills G."/>
            <person name="Bluhm B."/>
            <person name="Cannon C."/>
            <person name="Castanera R."/>
            <person name="Culley D."/>
            <person name="Daum C."/>
            <person name="Ezra D."/>
            <person name="Gonzalez J."/>
            <person name="Henrissat B."/>
            <person name="Kuo A."/>
            <person name="Liang C."/>
            <person name="Lipzen A."/>
            <person name="Lutzoni F."/>
            <person name="Magnuson J."/>
            <person name="Mondo S."/>
            <person name="Nolan M."/>
            <person name="Ohm R."/>
            <person name="Pangilinan J."/>
            <person name="Park H.-J."/>
            <person name="Ramirez L."/>
            <person name="Alfaro M."/>
            <person name="Sun H."/>
            <person name="Tritt A."/>
            <person name="Yoshinaga Y."/>
            <person name="Zwiers L.-H."/>
            <person name="Turgeon B."/>
            <person name="Goodwin S."/>
            <person name="Spatafora J."/>
            <person name="Crous P."/>
            <person name="Grigoriev I."/>
        </authorList>
    </citation>
    <scope>NUCLEOTIDE SEQUENCE [LARGE SCALE GENOMIC DNA]</scope>
    <source>
        <strain evidence="4">CBS 304.66</strain>
    </source>
</reference>
<comment type="caution">
    <text evidence="3">The sequence shown here is derived from an EMBL/GenBank/DDBJ whole genome shotgun (WGS) entry which is preliminary data.</text>
</comment>
<sequence length="305" mass="34981">MATETAVKASESFALSAKATQAIERRDVKTILNYYRNPGDGSPPTPVYVGGNTVTNERPTAPTPVIVHDITGMESTYLLDTHGFQLIKHQSENPNFDDEEWLKTKYYRECAEVYKKATGASRVHLFGHLVRRGPTHWHSLGIGNATKKGPLHRVHIDQSYSGAELVLRKQLPSEYESILASRCRWQIINLWRPIRTIHKDPLAVGAAHTFAEKDLIQAEVIYTKQEPPLNKNQTWTILPSERHEWHYKNEQNPDEVLLIKCFDSKIEDGLARRAPHCAFVDEERRGKEWEDRESVEIRALVFYDD</sequence>
<keyword evidence="4" id="KW-1185">Reference proteome</keyword>
<dbReference type="PANTHER" id="PTHR34598">
    <property type="entry name" value="BLL6449 PROTEIN"/>
    <property type="match status" value="1"/>
</dbReference>
<dbReference type="Proteomes" id="UP000800093">
    <property type="component" value="Unassembled WGS sequence"/>
</dbReference>
<name>A0A9P4JXZ6_9PLEO</name>
<evidence type="ECO:0000313" key="4">
    <source>
        <dbReference type="Proteomes" id="UP000800093"/>
    </source>
</evidence>
<evidence type="ECO:0000313" key="3">
    <source>
        <dbReference type="EMBL" id="KAF2259224.1"/>
    </source>
</evidence>
<comment type="similarity">
    <text evidence="2">Belongs to the asaB hydroxylase/desaturase family.</text>
</comment>
<protein>
    <recommendedName>
        <fullName evidence="5">GA4 desaturase</fullName>
    </recommendedName>
</protein>
<dbReference type="OrthoDB" id="412788at2759"/>
<keyword evidence="1" id="KW-0560">Oxidoreductase</keyword>
<evidence type="ECO:0000256" key="1">
    <source>
        <dbReference type="ARBA" id="ARBA00023002"/>
    </source>
</evidence>
<dbReference type="GO" id="GO:0016491">
    <property type="term" value="F:oxidoreductase activity"/>
    <property type="evidence" value="ECO:0007669"/>
    <property type="project" value="UniProtKB-KW"/>
</dbReference>
<evidence type="ECO:0008006" key="5">
    <source>
        <dbReference type="Google" id="ProtNLM"/>
    </source>
</evidence>
<evidence type="ECO:0000256" key="2">
    <source>
        <dbReference type="ARBA" id="ARBA00023604"/>
    </source>
</evidence>
<dbReference type="InterPro" id="IPR044053">
    <property type="entry name" value="AsaB-like"/>
</dbReference>
<dbReference type="AlphaFoldDB" id="A0A9P4JXZ6"/>
<dbReference type="NCBIfam" id="NF041278">
    <property type="entry name" value="CmcJ_NvfI_EfuI"/>
    <property type="match status" value="1"/>
</dbReference>